<reference evidence="1 2" key="1">
    <citation type="submission" date="2020-11" db="EMBL/GenBank/DDBJ databases">
        <title>Fusibacter basophilias sp. nov.</title>
        <authorList>
            <person name="Qiu D."/>
        </authorList>
    </citation>
    <scope>NUCLEOTIDE SEQUENCE [LARGE SCALE GENOMIC DNA]</scope>
    <source>
        <strain evidence="1 2">Q10-2</strain>
    </source>
</reference>
<name>A0ABR9ZW87_9FIRM</name>
<evidence type="ECO:0000313" key="2">
    <source>
        <dbReference type="Proteomes" id="UP000614200"/>
    </source>
</evidence>
<accession>A0ABR9ZW87</accession>
<sequence>MDFKKISLFKEAGIAVAKITREESKVFNSLLFKELMQLVAWVEKDAEVDVLIITGEGNSFADEIEISEMIEMHANRSLIFGDVRSAAFRSIEKMQKPTIAAIDGLTLGSGCELALCCDMRIANEKAQFGRPELWSDIIPGFRGKQRFLKFISTNRVEDLVHTGGLLDAKEALRLGLVSCVVACDELMEKAFHTAKDIQTYGGLEIIK</sequence>
<evidence type="ECO:0000313" key="1">
    <source>
        <dbReference type="EMBL" id="MBF4694703.1"/>
    </source>
</evidence>
<dbReference type="PANTHER" id="PTHR11941:SF54">
    <property type="entry name" value="ENOYL-COA HYDRATASE, MITOCHONDRIAL"/>
    <property type="match status" value="1"/>
</dbReference>
<gene>
    <name evidence="1" type="ORF">ISU02_16440</name>
</gene>
<dbReference type="PANTHER" id="PTHR11941">
    <property type="entry name" value="ENOYL-COA HYDRATASE-RELATED"/>
    <property type="match status" value="1"/>
</dbReference>
<dbReference type="RefSeq" id="WP_194702941.1">
    <property type="nucleotide sequence ID" value="NZ_JADKNH010000010.1"/>
</dbReference>
<protein>
    <submittedName>
        <fullName evidence="1">Enoyl-CoA hydratase/isomerase family protein</fullName>
    </submittedName>
</protein>
<dbReference type="Gene3D" id="3.90.226.10">
    <property type="entry name" value="2-enoyl-CoA Hydratase, Chain A, domain 1"/>
    <property type="match status" value="1"/>
</dbReference>
<dbReference type="SUPFAM" id="SSF52096">
    <property type="entry name" value="ClpP/crotonase"/>
    <property type="match status" value="1"/>
</dbReference>
<organism evidence="1 2">
    <name type="scientific">Fusibacter ferrireducens</name>
    <dbReference type="NCBI Taxonomy" id="2785058"/>
    <lineage>
        <taxon>Bacteria</taxon>
        <taxon>Bacillati</taxon>
        <taxon>Bacillota</taxon>
        <taxon>Clostridia</taxon>
        <taxon>Eubacteriales</taxon>
        <taxon>Eubacteriales Family XII. Incertae Sedis</taxon>
        <taxon>Fusibacter</taxon>
    </lineage>
</organism>
<dbReference type="Proteomes" id="UP000614200">
    <property type="component" value="Unassembled WGS sequence"/>
</dbReference>
<dbReference type="Pfam" id="PF00378">
    <property type="entry name" value="ECH_1"/>
    <property type="match status" value="1"/>
</dbReference>
<proteinExistence type="predicted"/>
<dbReference type="InterPro" id="IPR029045">
    <property type="entry name" value="ClpP/crotonase-like_dom_sf"/>
</dbReference>
<dbReference type="CDD" id="cd06558">
    <property type="entry name" value="crotonase-like"/>
    <property type="match status" value="1"/>
</dbReference>
<dbReference type="InterPro" id="IPR001753">
    <property type="entry name" value="Enoyl-CoA_hydra/iso"/>
</dbReference>
<comment type="caution">
    <text evidence="1">The sequence shown here is derived from an EMBL/GenBank/DDBJ whole genome shotgun (WGS) entry which is preliminary data.</text>
</comment>
<keyword evidence="2" id="KW-1185">Reference proteome</keyword>
<dbReference type="EMBL" id="JADKNH010000010">
    <property type="protein sequence ID" value="MBF4694703.1"/>
    <property type="molecule type" value="Genomic_DNA"/>
</dbReference>